<comment type="caution">
    <text evidence="2">The sequence shown here is derived from an EMBL/GenBank/DDBJ whole genome shotgun (WGS) entry which is preliminary data.</text>
</comment>
<dbReference type="EMBL" id="PGOL01001000">
    <property type="protein sequence ID" value="PKI61883.1"/>
    <property type="molecule type" value="Genomic_DNA"/>
</dbReference>
<name>A0A2I0K1D2_PUNGR</name>
<feature type="region of interest" description="Disordered" evidence="1">
    <location>
        <begin position="42"/>
        <end position="146"/>
    </location>
</feature>
<accession>A0A2I0K1D2</accession>
<keyword evidence="3" id="KW-1185">Reference proteome</keyword>
<dbReference type="Proteomes" id="UP000233551">
    <property type="component" value="Unassembled WGS sequence"/>
</dbReference>
<sequence>MAHEIYVKVIRYVTTLYELECGLSSGPACVFLDRAAWECPPSRGCVTDTSENESPLIILRPEGRGLPSSPKPRSSTSERRSSQTDNSPTTRPPNAEARRRIIPPQLDLRTPKLADGHSLGPHPQLSVPRPRDSSPTPTARFFSQDSESPSADFWKLSVRSLSRSSGSPVPLPHDALSSAASNRLPSPHSFRYLANRVHSFFGFAQVAVRPNSGSGPAA</sequence>
<evidence type="ECO:0000313" key="3">
    <source>
        <dbReference type="Proteomes" id="UP000233551"/>
    </source>
</evidence>
<evidence type="ECO:0000313" key="2">
    <source>
        <dbReference type="EMBL" id="PKI61883.1"/>
    </source>
</evidence>
<reference evidence="2 3" key="1">
    <citation type="submission" date="2017-11" db="EMBL/GenBank/DDBJ databases">
        <title>De-novo sequencing of pomegranate (Punica granatum L.) genome.</title>
        <authorList>
            <person name="Akparov Z."/>
            <person name="Amiraslanov A."/>
            <person name="Hajiyeva S."/>
            <person name="Abbasov M."/>
            <person name="Kaur K."/>
            <person name="Hamwieh A."/>
            <person name="Solovyev V."/>
            <person name="Salamov A."/>
            <person name="Braich B."/>
            <person name="Kosarev P."/>
            <person name="Mahmoud A."/>
            <person name="Hajiyev E."/>
            <person name="Babayeva S."/>
            <person name="Izzatullayeva V."/>
            <person name="Mammadov A."/>
            <person name="Mammadov A."/>
            <person name="Sharifova S."/>
            <person name="Ojaghi J."/>
            <person name="Eynullazada K."/>
            <person name="Bayramov B."/>
            <person name="Abdulazimova A."/>
            <person name="Shahmuradov I."/>
        </authorList>
    </citation>
    <scope>NUCLEOTIDE SEQUENCE [LARGE SCALE GENOMIC DNA]</scope>
    <source>
        <strain evidence="3">cv. AG2017</strain>
        <tissue evidence="2">Leaf</tissue>
    </source>
</reference>
<gene>
    <name evidence="2" type="ORF">CRG98_017712</name>
</gene>
<feature type="compositionally biased region" description="Polar residues" evidence="1">
    <location>
        <begin position="133"/>
        <end position="146"/>
    </location>
</feature>
<evidence type="ECO:0000256" key="1">
    <source>
        <dbReference type="SAM" id="MobiDB-lite"/>
    </source>
</evidence>
<organism evidence="2 3">
    <name type="scientific">Punica granatum</name>
    <name type="common">Pomegranate</name>
    <dbReference type="NCBI Taxonomy" id="22663"/>
    <lineage>
        <taxon>Eukaryota</taxon>
        <taxon>Viridiplantae</taxon>
        <taxon>Streptophyta</taxon>
        <taxon>Embryophyta</taxon>
        <taxon>Tracheophyta</taxon>
        <taxon>Spermatophyta</taxon>
        <taxon>Magnoliopsida</taxon>
        <taxon>eudicotyledons</taxon>
        <taxon>Gunneridae</taxon>
        <taxon>Pentapetalae</taxon>
        <taxon>rosids</taxon>
        <taxon>malvids</taxon>
        <taxon>Myrtales</taxon>
        <taxon>Lythraceae</taxon>
        <taxon>Punica</taxon>
    </lineage>
</organism>
<proteinExistence type="predicted"/>
<dbReference type="AlphaFoldDB" id="A0A2I0K1D2"/>
<protein>
    <submittedName>
        <fullName evidence="2">Uncharacterized protein</fullName>
    </submittedName>
</protein>